<reference evidence="2" key="1">
    <citation type="submission" date="2022-11" db="EMBL/GenBank/DDBJ databases">
        <authorList>
            <person name="Graham C."/>
            <person name="Newman J.D."/>
        </authorList>
    </citation>
    <scope>NUCLEOTIDE SEQUENCE</scope>
    <source>
        <strain evidence="2">DSM 19486</strain>
    </source>
</reference>
<keyword evidence="3" id="KW-1185">Reference proteome</keyword>
<protein>
    <submittedName>
        <fullName evidence="2">Uncharacterized protein</fullName>
    </submittedName>
</protein>
<sequence length="212" mass="22812">MKQKLIALLKTSFASKGFNAKELESLADLIISQQSLTDESTDEDLSTAVTAAKPTADFVQSVASRQVSDVKKPAKVEEPAKKEDPAEPATPTDMPEWAKGLLTSVGALTQGLAAIQSEKVGNTRREQYAKTLEGTSEAFKTKALKDFDRMAFKDDEDFNSYLADATEDAKIFIQEDANGGMGNDRPVGGIGGSTKKVKEATDTELDAVMENL</sequence>
<evidence type="ECO:0000313" key="2">
    <source>
        <dbReference type="EMBL" id="MCX3266548.1"/>
    </source>
</evidence>
<dbReference type="RefSeq" id="WP_010602909.1">
    <property type="nucleotide sequence ID" value="NZ_JAPJUH010000005.1"/>
</dbReference>
<dbReference type="EMBL" id="JAPJUH010000005">
    <property type="protein sequence ID" value="MCX3266548.1"/>
    <property type="molecule type" value="Genomic_DNA"/>
</dbReference>
<name>A0A9X3IBF8_9SPHI</name>
<feature type="region of interest" description="Disordered" evidence="1">
    <location>
        <begin position="69"/>
        <end position="93"/>
    </location>
</feature>
<feature type="compositionally biased region" description="Basic and acidic residues" evidence="1">
    <location>
        <begin position="69"/>
        <end position="85"/>
    </location>
</feature>
<dbReference type="Proteomes" id="UP001142592">
    <property type="component" value="Unassembled WGS sequence"/>
</dbReference>
<evidence type="ECO:0000313" key="3">
    <source>
        <dbReference type="Proteomes" id="UP001142592"/>
    </source>
</evidence>
<comment type="caution">
    <text evidence="2">The sequence shown here is derived from an EMBL/GenBank/DDBJ whole genome shotgun (WGS) entry which is preliminary data.</text>
</comment>
<evidence type="ECO:0000256" key="1">
    <source>
        <dbReference type="SAM" id="MobiDB-lite"/>
    </source>
</evidence>
<dbReference type="AlphaFoldDB" id="A0A9X3IBF8"/>
<organism evidence="2 3">
    <name type="scientific">Pedobacter agri</name>
    <dbReference type="NCBI Taxonomy" id="454586"/>
    <lineage>
        <taxon>Bacteria</taxon>
        <taxon>Pseudomonadati</taxon>
        <taxon>Bacteroidota</taxon>
        <taxon>Sphingobacteriia</taxon>
        <taxon>Sphingobacteriales</taxon>
        <taxon>Sphingobacteriaceae</taxon>
        <taxon>Pedobacter</taxon>
    </lineage>
</organism>
<gene>
    <name evidence="2" type="ORF">OQZ29_17450</name>
</gene>
<feature type="region of interest" description="Disordered" evidence="1">
    <location>
        <begin position="176"/>
        <end position="196"/>
    </location>
</feature>
<proteinExistence type="predicted"/>
<accession>A0A9X3IBF8</accession>